<feature type="region of interest" description="Disordered" evidence="1">
    <location>
        <begin position="67"/>
        <end position="111"/>
    </location>
</feature>
<proteinExistence type="predicted"/>
<dbReference type="EMBL" id="QGNW01000071">
    <property type="protein sequence ID" value="RVX02361.1"/>
    <property type="molecule type" value="Genomic_DNA"/>
</dbReference>
<name>A0A438J066_VITVI</name>
<dbReference type="AlphaFoldDB" id="A0A438J066"/>
<protein>
    <submittedName>
        <fullName evidence="2">Uncharacterized protein</fullName>
    </submittedName>
</protein>
<dbReference type="Proteomes" id="UP000288805">
    <property type="component" value="Unassembled WGS sequence"/>
</dbReference>
<evidence type="ECO:0000313" key="3">
    <source>
        <dbReference type="Proteomes" id="UP000288805"/>
    </source>
</evidence>
<gene>
    <name evidence="2" type="ORF">CK203_028366</name>
</gene>
<sequence>METENDQVAKKDYLDLLDISAEIGEKEDNKFFQWVRSLHLDDEDGNLDPRITAHVQKLTVIFRSSFNSTSVEHSSRPSATSTSTSGYDGSSGERTNDGRDPGNDGRDLRQQ</sequence>
<feature type="compositionally biased region" description="Low complexity" evidence="1">
    <location>
        <begin position="76"/>
        <end position="92"/>
    </location>
</feature>
<evidence type="ECO:0000313" key="2">
    <source>
        <dbReference type="EMBL" id="RVX02361.1"/>
    </source>
</evidence>
<evidence type="ECO:0000256" key="1">
    <source>
        <dbReference type="SAM" id="MobiDB-lite"/>
    </source>
</evidence>
<comment type="caution">
    <text evidence="2">The sequence shown here is derived from an EMBL/GenBank/DDBJ whole genome shotgun (WGS) entry which is preliminary data.</text>
</comment>
<organism evidence="2 3">
    <name type="scientific">Vitis vinifera</name>
    <name type="common">Grape</name>
    <dbReference type="NCBI Taxonomy" id="29760"/>
    <lineage>
        <taxon>Eukaryota</taxon>
        <taxon>Viridiplantae</taxon>
        <taxon>Streptophyta</taxon>
        <taxon>Embryophyta</taxon>
        <taxon>Tracheophyta</taxon>
        <taxon>Spermatophyta</taxon>
        <taxon>Magnoliopsida</taxon>
        <taxon>eudicotyledons</taxon>
        <taxon>Gunneridae</taxon>
        <taxon>Pentapetalae</taxon>
        <taxon>rosids</taxon>
        <taxon>Vitales</taxon>
        <taxon>Vitaceae</taxon>
        <taxon>Viteae</taxon>
        <taxon>Vitis</taxon>
    </lineage>
</organism>
<accession>A0A438J066</accession>
<feature type="compositionally biased region" description="Basic and acidic residues" evidence="1">
    <location>
        <begin position="94"/>
        <end position="111"/>
    </location>
</feature>
<reference evidence="2 3" key="1">
    <citation type="journal article" date="2018" name="PLoS Genet.">
        <title>Population sequencing reveals clonal diversity and ancestral inbreeding in the grapevine cultivar Chardonnay.</title>
        <authorList>
            <person name="Roach M.J."/>
            <person name="Johnson D.L."/>
            <person name="Bohlmann J."/>
            <person name="van Vuuren H.J."/>
            <person name="Jones S.J."/>
            <person name="Pretorius I.S."/>
            <person name="Schmidt S.A."/>
            <person name="Borneman A.R."/>
        </authorList>
    </citation>
    <scope>NUCLEOTIDE SEQUENCE [LARGE SCALE GENOMIC DNA]</scope>
    <source>
        <strain evidence="3">cv. Chardonnay</strain>
        <tissue evidence="2">Leaf</tissue>
    </source>
</reference>